<name>A0A7V5PN13_CALAY</name>
<dbReference type="InterPro" id="IPR050109">
    <property type="entry name" value="HTH-type_TetR-like_transc_reg"/>
</dbReference>
<dbReference type="Gene3D" id="1.10.357.10">
    <property type="entry name" value="Tetracycline Repressor, domain 2"/>
    <property type="match status" value="1"/>
</dbReference>
<dbReference type="InterPro" id="IPR041474">
    <property type="entry name" value="NicS_C"/>
</dbReference>
<dbReference type="EMBL" id="DROD01000195">
    <property type="protein sequence ID" value="HHJ52102.1"/>
    <property type="molecule type" value="Genomic_DNA"/>
</dbReference>
<dbReference type="PRINTS" id="PR00455">
    <property type="entry name" value="HTHTETR"/>
</dbReference>
<evidence type="ECO:0000256" key="2">
    <source>
        <dbReference type="PROSITE-ProRule" id="PRU00335"/>
    </source>
</evidence>
<accession>A0A7V5PN13</accession>
<dbReference type="InterPro" id="IPR036271">
    <property type="entry name" value="Tet_transcr_reg_TetR-rel_C_sf"/>
</dbReference>
<dbReference type="PROSITE" id="PS50977">
    <property type="entry name" value="HTH_TETR_2"/>
    <property type="match status" value="1"/>
</dbReference>
<reference evidence="4" key="1">
    <citation type="journal article" date="2020" name="mSystems">
        <title>Genome- and Community-Level Interaction Insights into Carbon Utilization and Element Cycling Functions of Hydrothermarchaeota in Hydrothermal Sediment.</title>
        <authorList>
            <person name="Zhou Z."/>
            <person name="Liu Y."/>
            <person name="Xu W."/>
            <person name="Pan J."/>
            <person name="Luo Z.H."/>
            <person name="Li M."/>
        </authorList>
    </citation>
    <scope>NUCLEOTIDE SEQUENCE [LARGE SCALE GENOMIC DNA]</scope>
    <source>
        <strain evidence="4">HyVt-527</strain>
    </source>
</reference>
<protein>
    <submittedName>
        <fullName evidence="4">TetR/AcrR family transcriptional regulator</fullName>
    </submittedName>
</protein>
<dbReference type="AlphaFoldDB" id="A0A7V5PN13"/>
<dbReference type="SUPFAM" id="SSF48498">
    <property type="entry name" value="Tetracyclin repressor-like, C-terminal domain"/>
    <property type="match status" value="1"/>
</dbReference>
<dbReference type="Pfam" id="PF17938">
    <property type="entry name" value="TetR_C_29"/>
    <property type="match status" value="1"/>
</dbReference>
<evidence type="ECO:0000256" key="1">
    <source>
        <dbReference type="ARBA" id="ARBA00023125"/>
    </source>
</evidence>
<dbReference type="Proteomes" id="UP000886124">
    <property type="component" value="Unassembled WGS sequence"/>
</dbReference>
<keyword evidence="1 2" id="KW-0238">DNA-binding</keyword>
<dbReference type="PANTHER" id="PTHR30328:SF54">
    <property type="entry name" value="HTH-TYPE TRANSCRIPTIONAL REPRESSOR SCO4008"/>
    <property type="match status" value="1"/>
</dbReference>
<dbReference type="GO" id="GO:0003677">
    <property type="term" value="F:DNA binding"/>
    <property type="evidence" value="ECO:0007669"/>
    <property type="project" value="UniProtKB-UniRule"/>
</dbReference>
<dbReference type="InterPro" id="IPR001647">
    <property type="entry name" value="HTH_TetR"/>
</dbReference>
<dbReference type="Pfam" id="PF00440">
    <property type="entry name" value="TetR_N"/>
    <property type="match status" value="1"/>
</dbReference>
<feature type="DNA-binding region" description="H-T-H motif" evidence="2">
    <location>
        <begin position="28"/>
        <end position="47"/>
    </location>
</feature>
<feature type="domain" description="HTH tetR-type" evidence="3">
    <location>
        <begin position="5"/>
        <end position="65"/>
    </location>
</feature>
<evidence type="ECO:0000313" key="4">
    <source>
        <dbReference type="EMBL" id="HHJ52102.1"/>
    </source>
</evidence>
<evidence type="ECO:0000259" key="3">
    <source>
        <dbReference type="PROSITE" id="PS50977"/>
    </source>
</evidence>
<comment type="caution">
    <text evidence="4">The sequence shown here is derived from an EMBL/GenBank/DDBJ whole genome shotgun (WGS) entry which is preliminary data.</text>
</comment>
<gene>
    <name evidence="4" type="ORF">ENJ89_02810</name>
</gene>
<organism evidence="4">
    <name type="scientific">Caldithrix abyssi</name>
    <dbReference type="NCBI Taxonomy" id="187145"/>
    <lineage>
        <taxon>Bacteria</taxon>
        <taxon>Pseudomonadati</taxon>
        <taxon>Calditrichota</taxon>
        <taxon>Calditrichia</taxon>
        <taxon>Calditrichales</taxon>
        <taxon>Calditrichaceae</taxon>
        <taxon>Caldithrix</taxon>
    </lineage>
</organism>
<dbReference type="SUPFAM" id="SSF46689">
    <property type="entry name" value="Homeodomain-like"/>
    <property type="match status" value="1"/>
</dbReference>
<dbReference type="InterPro" id="IPR009057">
    <property type="entry name" value="Homeodomain-like_sf"/>
</dbReference>
<dbReference type="PANTHER" id="PTHR30328">
    <property type="entry name" value="TRANSCRIPTIONAL REPRESSOR"/>
    <property type="match status" value="1"/>
</dbReference>
<sequence>MVKTTEKELLILQTAMEVFIEKGQHGARMQEIADRAGINKALLHYYFRSKENLYARIFERLFWDNLNTIISLLDQELTFEQYLRSFIDHYIEFLKRNPRLPLFILRGISEGGPVVQQVMETISQKQDKLAHRYLAVFEAAVESGEIRRQDPLQLIATIIGACLFFFAGEPMFRTVFQLDESFDRERFIEERKQAVFNTIAYGVFPKEKRNE</sequence>
<proteinExistence type="predicted"/>